<dbReference type="Pfam" id="PF00072">
    <property type="entry name" value="Response_reg"/>
    <property type="match status" value="1"/>
</dbReference>
<reference evidence="5" key="1">
    <citation type="submission" date="2023-07" db="EMBL/GenBank/DDBJ databases">
        <title>Genome content predicts the carbon catabolic preferences of heterotrophic bacteria.</title>
        <authorList>
            <person name="Gralka M."/>
        </authorList>
    </citation>
    <scope>NUCLEOTIDE SEQUENCE</scope>
    <source>
        <strain evidence="5">I3M17_2</strain>
    </source>
</reference>
<dbReference type="EMBL" id="JAUOPB010000004">
    <property type="protein sequence ID" value="MDO6422045.1"/>
    <property type="molecule type" value="Genomic_DNA"/>
</dbReference>
<dbReference type="RefSeq" id="WP_011466965.1">
    <property type="nucleotide sequence ID" value="NZ_CP123764.1"/>
</dbReference>
<keyword evidence="5" id="KW-0238">DNA-binding</keyword>
<dbReference type="PANTHER" id="PTHR37299:SF1">
    <property type="entry name" value="STAGE 0 SPORULATION PROTEIN A HOMOLOG"/>
    <property type="match status" value="1"/>
</dbReference>
<feature type="modified residue" description="4-aspartylphosphate" evidence="2">
    <location>
        <position position="61"/>
    </location>
</feature>
<dbReference type="Pfam" id="PF04397">
    <property type="entry name" value="LytTR"/>
    <property type="match status" value="1"/>
</dbReference>
<dbReference type="GO" id="GO:0000156">
    <property type="term" value="F:phosphorelay response regulator activity"/>
    <property type="evidence" value="ECO:0007669"/>
    <property type="project" value="InterPro"/>
</dbReference>
<dbReference type="CDD" id="cd17532">
    <property type="entry name" value="REC_LytTR_AlgR-like"/>
    <property type="match status" value="1"/>
</dbReference>
<protein>
    <submittedName>
        <fullName evidence="5">LytTR family DNA-binding domain-containing protein</fullName>
    </submittedName>
</protein>
<comment type="caution">
    <text evidence="5">The sequence shown here is derived from an EMBL/GenBank/DDBJ whole genome shotgun (WGS) entry which is preliminary data.</text>
</comment>
<dbReference type="InterPro" id="IPR007492">
    <property type="entry name" value="LytTR_DNA-bd_dom"/>
</dbReference>
<keyword evidence="1" id="KW-0902">Two-component regulatory system</keyword>
<dbReference type="GeneID" id="98612180"/>
<dbReference type="GO" id="GO:0003677">
    <property type="term" value="F:DNA binding"/>
    <property type="evidence" value="ECO:0007669"/>
    <property type="project" value="UniProtKB-KW"/>
</dbReference>
<dbReference type="PROSITE" id="PS50930">
    <property type="entry name" value="HTH_LYTTR"/>
    <property type="match status" value="1"/>
</dbReference>
<sequence>MSEPKLPSLRTVIVEDEPIAMLQMKSMLQGCPTIEIVGEARNGKQALDVIQDVQPDLVFLDIQMPVLTGFEVLKALQGDTLPLIVFTTAYEEYAVQAFDLHAVDYLLKPFSEERLNKALARVMERWQLAEEDQKGTLLQAVEFILNKGEGPSVSAGAEPKLAIKESGEVLLIPQTEIDWVDAAGDYMCIHSKGQTHIQRCTMKQLLEKLDSRRFCRIHRSTVVNVDRITKVIPHTKGESFLMLDCGEKLKVSRNCREAIQQFLAS</sequence>
<evidence type="ECO:0000256" key="1">
    <source>
        <dbReference type="ARBA" id="ARBA00023012"/>
    </source>
</evidence>
<feature type="domain" description="Response regulatory" evidence="3">
    <location>
        <begin position="10"/>
        <end position="123"/>
    </location>
</feature>
<evidence type="ECO:0000313" key="5">
    <source>
        <dbReference type="EMBL" id="MDO6422045.1"/>
    </source>
</evidence>
<dbReference type="InterPro" id="IPR001789">
    <property type="entry name" value="Sig_transdc_resp-reg_receiver"/>
</dbReference>
<dbReference type="Proteomes" id="UP001169760">
    <property type="component" value="Unassembled WGS sequence"/>
</dbReference>
<dbReference type="SMART" id="SM00448">
    <property type="entry name" value="REC"/>
    <property type="match status" value="1"/>
</dbReference>
<dbReference type="Gene3D" id="3.40.50.2300">
    <property type="match status" value="1"/>
</dbReference>
<dbReference type="PANTHER" id="PTHR37299">
    <property type="entry name" value="TRANSCRIPTIONAL REGULATOR-RELATED"/>
    <property type="match status" value="1"/>
</dbReference>
<accession>A0AAW7X3Z8</accession>
<organism evidence="5 6">
    <name type="scientific">Saccharophagus degradans</name>
    <dbReference type="NCBI Taxonomy" id="86304"/>
    <lineage>
        <taxon>Bacteria</taxon>
        <taxon>Pseudomonadati</taxon>
        <taxon>Pseudomonadota</taxon>
        <taxon>Gammaproteobacteria</taxon>
        <taxon>Cellvibrionales</taxon>
        <taxon>Cellvibrionaceae</taxon>
        <taxon>Saccharophagus</taxon>
    </lineage>
</organism>
<keyword evidence="2" id="KW-0597">Phosphoprotein</keyword>
<dbReference type="PROSITE" id="PS50110">
    <property type="entry name" value="RESPONSE_REGULATORY"/>
    <property type="match status" value="1"/>
</dbReference>
<evidence type="ECO:0000256" key="2">
    <source>
        <dbReference type="PROSITE-ProRule" id="PRU00169"/>
    </source>
</evidence>
<evidence type="ECO:0000259" key="4">
    <source>
        <dbReference type="PROSITE" id="PS50930"/>
    </source>
</evidence>
<dbReference type="SMART" id="SM00850">
    <property type="entry name" value="LytTR"/>
    <property type="match status" value="1"/>
</dbReference>
<dbReference type="InterPro" id="IPR046947">
    <property type="entry name" value="LytR-like"/>
</dbReference>
<dbReference type="SUPFAM" id="SSF52172">
    <property type="entry name" value="CheY-like"/>
    <property type="match status" value="1"/>
</dbReference>
<proteinExistence type="predicted"/>
<dbReference type="FunFam" id="3.40.50.2300:FF:000051">
    <property type="entry name" value="Two-component response regulator yehT"/>
    <property type="match status" value="1"/>
</dbReference>
<dbReference type="InterPro" id="IPR011006">
    <property type="entry name" value="CheY-like_superfamily"/>
</dbReference>
<name>A0AAW7X3Z8_9GAMM</name>
<evidence type="ECO:0000313" key="6">
    <source>
        <dbReference type="Proteomes" id="UP001169760"/>
    </source>
</evidence>
<evidence type="ECO:0000259" key="3">
    <source>
        <dbReference type="PROSITE" id="PS50110"/>
    </source>
</evidence>
<gene>
    <name evidence="5" type="ORF">Q4521_06145</name>
</gene>
<dbReference type="Gene3D" id="2.40.50.1020">
    <property type="entry name" value="LytTr DNA-binding domain"/>
    <property type="match status" value="1"/>
</dbReference>
<feature type="domain" description="HTH LytTR-type" evidence="4">
    <location>
        <begin position="161"/>
        <end position="265"/>
    </location>
</feature>
<dbReference type="AlphaFoldDB" id="A0AAW7X3Z8"/>